<dbReference type="KEGG" id="bze:COCCADRAFT_104268"/>
<dbReference type="AlphaFoldDB" id="W6XS34"/>
<name>W6XS34_COCC2</name>
<evidence type="ECO:0000313" key="2">
    <source>
        <dbReference type="Proteomes" id="UP000053841"/>
    </source>
</evidence>
<gene>
    <name evidence="1" type="ORF">COCCADRAFT_104268</name>
</gene>
<reference evidence="1 2" key="1">
    <citation type="journal article" date="2013" name="PLoS Genet.">
        <title>Comparative genome structure, secondary metabolite, and effector coding capacity across Cochliobolus pathogens.</title>
        <authorList>
            <person name="Condon B.J."/>
            <person name="Leng Y."/>
            <person name="Wu D."/>
            <person name="Bushley K.E."/>
            <person name="Ohm R.A."/>
            <person name="Otillar R."/>
            <person name="Martin J."/>
            <person name="Schackwitz W."/>
            <person name="Grimwood J."/>
            <person name="MohdZainudin N."/>
            <person name="Xue C."/>
            <person name="Wang R."/>
            <person name="Manning V.A."/>
            <person name="Dhillon B."/>
            <person name="Tu Z.J."/>
            <person name="Steffenson B.J."/>
            <person name="Salamov A."/>
            <person name="Sun H."/>
            <person name="Lowry S."/>
            <person name="LaButti K."/>
            <person name="Han J."/>
            <person name="Copeland A."/>
            <person name="Lindquist E."/>
            <person name="Barry K."/>
            <person name="Schmutz J."/>
            <person name="Baker S.E."/>
            <person name="Ciuffetti L.M."/>
            <person name="Grigoriev I.V."/>
            <person name="Zhong S."/>
            <person name="Turgeon B.G."/>
        </authorList>
    </citation>
    <scope>NUCLEOTIDE SEQUENCE [LARGE SCALE GENOMIC DNA]</scope>
    <source>
        <strain evidence="1 2">26-R-13</strain>
    </source>
</reference>
<accession>W6XS34</accession>
<proteinExistence type="predicted"/>
<protein>
    <submittedName>
        <fullName evidence="1">Uncharacterized protein</fullName>
    </submittedName>
</protein>
<organism evidence="1 2">
    <name type="scientific">Cochliobolus carbonum (strain 26-R-13)</name>
    <name type="common">Maize leaf spot fungus</name>
    <name type="synonym">Bipolaris zeicola</name>
    <dbReference type="NCBI Taxonomy" id="930089"/>
    <lineage>
        <taxon>Eukaryota</taxon>
        <taxon>Fungi</taxon>
        <taxon>Dikarya</taxon>
        <taxon>Ascomycota</taxon>
        <taxon>Pezizomycotina</taxon>
        <taxon>Dothideomycetes</taxon>
        <taxon>Pleosporomycetidae</taxon>
        <taxon>Pleosporales</taxon>
        <taxon>Pleosporineae</taxon>
        <taxon>Pleosporaceae</taxon>
        <taxon>Bipolaris</taxon>
    </lineage>
</organism>
<sequence>MGNAKGSAKRAHFGEEGKVLVRPCSRSCVYASYLAHFSGQKKPKATWLAGPF</sequence>
<evidence type="ECO:0000313" key="1">
    <source>
        <dbReference type="EMBL" id="EUC30307.1"/>
    </source>
</evidence>
<dbReference type="RefSeq" id="XP_007715403.1">
    <property type="nucleotide sequence ID" value="XM_007717213.1"/>
</dbReference>
<dbReference type="HOGENOM" id="CLU_3086900_0_0_1"/>
<dbReference type="EMBL" id="KI964706">
    <property type="protein sequence ID" value="EUC30307.1"/>
    <property type="molecule type" value="Genomic_DNA"/>
</dbReference>
<keyword evidence="2" id="KW-1185">Reference proteome</keyword>
<dbReference type="GeneID" id="19142958"/>
<dbReference type="Proteomes" id="UP000053841">
    <property type="component" value="Unassembled WGS sequence"/>
</dbReference>